<name>A0A1H5UU11_9CLOT</name>
<dbReference type="GO" id="GO:0009116">
    <property type="term" value="P:nucleoside metabolic process"/>
    <property type="evidence" value="ECO:0007669"/>
    <property type="project" value="InterPro"/>
</dbReference>
<dbReference type="RefSeq" id="WP_103895980.1">
    <property type="nucleotide sequence ID" value="NZ_FNUK01000011.1"/>
</dbReference>
<sequence length="265" mass="31096">MILIQCALYVEAKPLIEKFDLKKNMKENFFEVFENDDIKLIISGYGKINASSSATYLVSKNLDCNAFLNIGIAGSRKRKIGEAVLINKLKDYDTQRTFYPDILLKHKFKEGFLETFSKVVNFEVEDLCDMEGSAFFEALSRFLPPHKIQLIKIVSDKLDGERLDFDFVYDIVKQNVEYVEDYINCLNKAFKKDEFFDVNDKIVINTIVDNLSLTEFQKNEFIKNYISFKLRKEDLNKIDRFLKLKVKNKNEGKKYYNELIRIISE</sequence>
<dbReference type="EMBL" id="FNUK01000011">
    <property type="protein sequence ID" value="SEF78553.1"/>
    <property type="molecule type" value="Genomic_DNA"/>
</dbReference>
<dbReference type="AlphaFoldDB" id="A0A1H5UU11"/>
<gene>
    <name evidence="1" type="ORF">SAMN05660865_01000</name>
</gene>
<dbReference type="GO" id="GO:0042601">
    <property type="term" value="C:endospore-forming forespore"/>
    <property type="evidence" value="ECO:0007669"/>
    <property type="project" value="TreeGrafter"/>
</dbReference>
<dbReference type="InterPro" id="IPR035994">
    <property type="entry name" value="Nucleoside_phosphorylase_sf"/>
</dbReference>
<dbReference type="SUPFAM" id="SSF53167">
    <property type="entry name" value="Purine and uridine phosphorylases"/>
    <property type="match status" value="1"/>
</dbReference>
<dbReference type="GO" id="GO:0051539">
    <property type="term" value="F:4 iron, 4 sulfur cluster binding"/>
    <property type="evidence" value="ECO:0007669"/>
    <property type="project" value="TreeGrafter"/>
</dbReference>
<evidence type="ECO:0000313" key="1">
    <source>
        <dbReference type="EMBL" id="SEF78553.1"/>
    </source>
</evidence>
<accession>A0A1H5UU11</accession>
<dbReference type="PANTHER" id="PTHR37822">
    <property type="entry name" value="SPORE PHOTOPRODUCT LYASE-RELATED"/>
    <property type="match status" value="1"/>
</dbReference>
<keyword evidence="2" id="KW-1185">Reference proteome</keyword>
<dbReference type="Proteomes" id="UP000242850">
    <property type="component" value="Unassembled WGS sequence"/>
</dbReference>
<dbReference type="Gene3D" id="3.40.50.1580">
    <property type="entry name" value="Nucleoside phosphorylase domain"/>
    <property type="match status" value="1"/>
</dbReference>
<protein>
    <submittedName>
        <fullName evidence="1">Nucleoside phosphorylase</fullName>
    </submittedName>
</protein>
<dbReference type="PANTHER" id="PTHR37822:SF2">
    <property type="entry name" value="SPORE PHOTOPRODUCT LYASE"/>
    <property type="match status" value="1"/>
</dbReference>
<evidence type="ECO:0000313" key="2">
    <source>
        <dbReference type="Proteomes" id="UP000242850"/>
    </source>
</evidence>
<dbReference type="OrthoDB" id="21362at2"/>
<organism evidence="1 2">
    <name type="scientific">Caloramator fervidus</name>
    <dbReference type="NCBI Taxonomy" id="29344"/>
    <lineage>
        <taxon>Bacteria</taxon>
        <taxon>Bacillati</taxon>
        <taxon>Bacillota</taxon>
        <taxon>Clostridia</taxon>
        <taxon>Eubacteriales</taxon>
        <taxon>Clostridiaceae</taxon>
        <taxon>Caloramator</taxon>
    </lineage>
</organism>
<dbReference type="InterPro" id="IPR049539">
    <property type="entry name" value="SPL"/>
</dbReference>
<dbReference type="GO" id="GO:1904047">
    <property type="term" value="F:S-adenosyl-L-methionine binding"/>
    <property type="evidence" value="ECO:0007669"/>
    <property type="project" value="TreeGrafter"/>
</dbReference>
<dbReference type="GO" id="GO:0003913">
    <property type="term" value="F:DNA photolyase activity"/>
    <property type="evidence" value="ECO:0007669"/>
    <property type="project" value="TreeGrafter"/>
</dbReference>
<proteinExistence type="predicted"/>
<reference evidence="2" key="1">
    <citation type="submission" date="2016-10" db="EMBL/GenBank/DDBJ databases">
        <authorList>
            <person name="Varghese N."/>
            <person name="Submissions S."/>
        </authorList>
    </citation>
    <scope>NUCLEOTIDE SEQUENCE [LARGE SCALE GENOMIC DNA]</scope>
    <source>
        <strain evidence="2">DSM 5463</strain>
    </source>
</reference>